<evidence type="ECO:0000256" key="6">
    <source>
        <dbReference type="RuleBase" id="RU363041"/>
    </source>
</evidence>
<comment type="subcellular location">
    <subcellularLocation>
        <location evidence="6">Cell membrane</location>
        <topology evidence="6">Multi-pass membrane protein</topology>
    </subcellularLocation>
    <subcellularLocation>
        <location evidence="1">Membrane</location>
        <topology evidence="1">Multi-pass membrane protein</topology>
    </subcellularLocation>
</comment>
<feature type="transmembrane region" description="Helical" evidence="6">
    <location>
        <begin position="145"/>
        <end position="166"/>
    </location>
</feature>
<evidence type="ECO:0000256" key="4">
    <source>
        <dbReference type="ARBA" id="ARBA00022989"/>
    </source>
</evidence>
<feature type="transmembrane region" description="Helical" evidence="6">
    <location>
        <begin position="78"/>
        <end position="98"/>
    </location>
</feature>
<dbReference type="RefSeq" id="WP_153712612.1">
    <property type="nucleotide sequence ID" value="NZ_CP045871.1"/>
</dbReference>
<evidence type="ECO:0000313" key="7">
    <source>
        <dbReference type="EMBL" id="QGG79108.1"/>
    </source>
</evidence>
<dbReference type="PANTHER" id="PTHR43483">
    <property type="entry name" value="MEMBRANE TRANSPORTER PROTEIN HI_0806-RELATED"/>
    <property type="match status" value="1"/>
</dbReference>
<accession>A0A5Q2Q5Z9</accession>
<feature type="transmembrane region" description="Helical" evidence="6">
    <location>
        <begin position="209"/>
        <end position="230"/>
    </location>
</feature>
<dbReference type="GO" id="GO:0005886">
    <property type="term" value="C:plasma membrane"/>
    <property type="evidence" value="ECO:0007669"/>
    <property type="project" value="UniProtKB-SubCell"/>
</dbReference>
<feature type="transmembrane region" description="Helical" evidence="6">
    <location>
        <begin position="45"/>
        <end position="66"/>
    </location>
</feature>
<evidence type="ECO:0000313" key="8">
    <source>
        <dbReference type="Proteomes" id="UP000388235"/>
    </source>
</evidence>
<keyword evidence="6" id="KW-1003">Cell membrane</keyword>
<gene>
    <name evidence="7" type="ORF">GH975_00465</name>
</gene>
<dbReference type="Proteomes" id="UP000388235">
    <property type="component" value="Chromosome"/>
</dbReference>
<dbReference type="PANTHER" id="PTHR43483:SF3">
    <property type="entry name" value="MEMBRANE TRANSPORTER PROTEIN HI_0806-RELATED"/>
    <property type="match status" value="1"/>
</dbReference>
<reference evidence="7 8" key="1">
    <citation type="submission" date="2019-11" db="EMBL/GenBank/DDBJ databases">
        <authorList>
            <person name="Khan S.A."/>
            <person name="Jeon C.O."/>
            <person name="Chun B.H."/>
        </authorList>
    </citation>
    <scope>NUCLEOTIDE SEQUENCE [LARGE SCALE GENOMIC DNA]</scope>
    <source>
        <strain evidence="7 8">IMCC 1097</strain>
    </source>
</reference>
<evidence type="ECO:0000256" key="3">
    <source>
        <dbReference type="ARBA" id="ARBA00022692"/>
    </source>
</evidence>
<keyword evidence="5 6" id="KW-0472">Membrane</keyword>
<comment type="similarity">
    <text evidence="2 6">Belongs to the 4-toluene sulfonate uptake permease (TSUP) (TC 2.A.102) family.</text>
</comment>
<proteinExistence type="inferred from homology"/>
<keyword evidence="4 6" id="KW-1133">Transmembrane helix</keyword>
<dbReference type="OrthoDB" id="457670at2"/>
<dbReference type="KEGG" id="llp:GH975_00465"/>
<evidence type="ECO:0000256" key="5">
    <source>
        <dbReference type="ARBA" id="ARBA00023136"/>
    </source>
</evidence>
<keyword evidence="3 6" id="KW-0812">Transmembrane</keyword>
<feature type="transmembrane region" description="Helical" evidence="6">
    <location>
        <begin position="6"/>
        <end position="33"/>
    </location>
</feature>
<organism evidence="7 8">
    <name type="scientific">Litorivicinus lipolyticus</name>
    <dbReference type="NCBI Taxonomy" id="418701"/>
    <lineage>
        <taxon>Bacteria</taxon>
        <taxon>Pseudomonadati</taxon>
        <taxon>Pseudomonadota</taxon>
        <taxon>Gammaproteobacteria</taxon>
        <taxon>Oceanospirillales</taxon>
        <taxon>Litorivicinaceae</taxon>
        <taxon>Litorivicinus</taxon>
    </lineage>
</organism>
<evidence type="ECO:0000256" key="2">
    <source>
        <dbReference type="ARBA" id="ARBA00009142"/>
    </source>
</evidence>
<feature type="transmembrane region" description="Helical" evidence="6">
    <location>
        <begin position="178"/>
        <end position="197"/>
    </location>
</feature>
<dbReference type="InterPro" id="IPR002781">
    <property type="entry name" value="TM_pro_TauE-like"/>
</dbReference>
<evidence type="ECO:0000256" key="1">
    <source>
        <dbReference type="ARBA" id="ARBA00004141"/>
    </source>
</evidence>
<dbReference type="Pfam" id="PF01925">
    <property type="entry name" value="TauE"/>
    <property type="match status" value="1"/>
</dbReference>
<dbReference type="AlphaFoldDB" id="A0A5Q2Q5Z9"/>
<sequence>MIFVLYALIGTFAGFSAGLFGIGGGLIIVPALLPLFAYKAVDPAVSVHLAIGTSLATIVVTALSSIRAHHKKGNVDWAVFKQFGLGLALGAVVGGVTADLTPGPWLKLAFAGFTWAMAARLLLAAAPVATRALPRAPYVVGAGSAIGWISSLFGIGGGAMSVPYLIHHNVDAKRAVGTSAAGGLPIALMGAGTYLVAGWGTPGLPEWSWGYIYLPAFASIVLLSIPFAQLGANVASALSSRMIKRIFAGFLLVVGAVLMVTG</sequence>
<feature type="transmembrane region" description="Helical" evidence="6">
    <location>
        <begin position="242"/>
        <end position="261"/>
    </location>
</feature>
<protein>
    <recommendedName>
        <fullName evidence="6">Probable membrane transporter protein</fullName>
    </recommendedName>
</protein>
<keyword evidence="8" id="KW-1185">Reference proteome</keyword>
<dbReference type="EMBL" id="CP045871">
    <property type="protein sequence ID" value="QGG79108.1"/>
    <property type="molecule type" value="Genomic_DNA"/>
</dbReference>
<feature type="transmembrane region" description="Helical" evidence="6">
    <location>
        <begin position="105"/>
        <end position="125"/>
    </location>
</feature>
<name>A0A5Q2Q5Z9_9GAMM</name>